<reference evidence="1" key="1">
    <citation type="submission" date="2022-04" db="EMBL/GenBank/DDBJ databases">
        <title>Carnegiea gigantea Genome sequencing and assembly v2.</title>
        <authorList>
            <person name="Copetti D."/>
            <person name="Sanderson M.J."/>
            <person name="Burquez A."/>
            <person name="Wojciechowski M.F."/>
        </authorList>
    </citation>
    <scope>NUCLEOTIDE SEQUENCE</scope>
    <source>
        <strain evidence="1">SGP5-SGP5p</strain>
        <tissue evidence="1">Aerial part</tissue>
    </source>
</reference>
<protein>
    <recommendedName>
        <fullName evidence="3">Aminotransferase-like plant mobile domain-containing protein</fullName>
    </recommendedName>
</protein>
<accession>A0A9Q1Q934</accession>
<name>A0A9Q1Q934_9CARY</name>
<comment type="caution">
    <text evidence="1">The sequence shown here is derived from an EMBL/GenBank/DDBJ whole genome shotgun (WGS) entry which is preliminary data.</text>
</comment>
<dbReference type="EMBL" id="JAKOGI010000535">
    <property type="protein sequence ID" value="KAJ8433482.1"/>
    <property type="molecule type" value="Genomic_DNA"/>
</dbReference>
<keyword evidence="2" id="KW-1185">Reference proteome</keyword>
<dbReference type="OrthoDB" id="1642709at2759"/>
<dbReference type="AlphaFoldDB" id="A0A9Q1Q934"/>
<sequence length="169" mass="18878">MPSIMEWTTYILAEFEEPLKQAGILGVVGVSQFPYHVNCDVWGGFCELWGPLINTFHRGAGESAISLYDLERTSGLPVLGDVYEEFLPHNDILCDPTKYTPTDHFYRGESTLPAREYEGGRPKSMKNSPPQVSSRACITTLNVAREGELAAFIAFWLSHFILPHGRDAV</sequence>
<evidence type="ECO:0000313" key="1">
    <source>
        <dbReference type="EMBL" id="KAJ8433482.1"/>
    </source>
</evidence>
<gene>
    <name evidence="1" type="ORF">Cgig2_004420</name>
</gene>
<proteinExistence type="predicted"/>
<organism evidence="1 2">
    <name type="scientific">Carnegiea gigantea</name>
    <dbReference type="NCBI Taxonomy" id="171969"/>
    <lineage>
        <taxon>Eukaryota</taxon>
        <taxon>Viridiplantae</taxon>
        <taxon>Streptophyta</taxon>
        <taxon>Embryophyta</taxon>
        <taxon>Tracheophyta</taxon>
        <taxon>Spermatophyta</taxon>
        <taxon>Magnoliopsida</taxon>
        <taxon>eudicotyledons</taxon>
        <taxon>Gunneridae</taxon>
        <taxon>Pentapetalae</taxon>
        <taxon>Caryophyllales</taxon>
        <taxon>Cactineae</taxon>
        <taxon>Cactaceae</taxon>
        <taxon>Cactoideae</taxon>
        <taxon>Echinocereeae</taxon>
        <taxon>Carnegiea</taxon>
    </lineage>
</organism>
<dbReference type="Proteomes" id="UP001153076">
    <property type="component" value="Unassembled WGS sequence"/>
</dbReference>
<evidence type="ECO:0000313" key="2">
    <source>
        <dbReference type="Proteomes" id="UP001153076"/>
    </source>
</evidence>
<evidence type="ECO:0008006" key="3">
    <source>
        <dbReference type="Google" id="ProtNLM"/>
    </source>
</evidence>